<evidence type="ECO:0000313" key="1">
    <source>
        <dbReference type="EMBL" id="CAJ2670065.1"/>
    </source>
</evidence>
<keyword evidence="2" id="KW-1185">Reference proteome</keyword>
<evidence type="ECO:0000313" key="2">
    <source>
        <dbReference type="Proteomes" id="UP001177021"/>
    </source>
</evidence>
<organism evidence="1 2">
    <name type="scientific">Trifolium pratense</name>
    <name type="common">Red clover</name>
    <dbReference type="NCBI Taxonomy" id="57577"/>
    <lineage>
        <taxon>Eukaryota</taxon>
        <taxon>Viridiplantae</taxon>
        <taxon>Streptophyta</taxon>
        <taxon>Embryophyta</taxon>
        <taxon>Tracheophyta</taxon>
        <taxon>Spermatophyta</taxon>
        <taxon>Magnoliopsida</taxon>
        <taxon>eudicotyledons</taxon>
        <taxon>Gunneridae</taxon>
        <taxon>Pentapetalae</taxon>
        <taxon>rosids</taxon>
        <taxon>fabids</taxon>
        <taxon>Fabales</taxon>
        <taxon>Fabaceae</taxon>
        <taxon>Papilionoideae</taxon>
        <taxon>50 kb inversion clade</taxon>
        <taxon>NPAAA clade</taxon>
        <taxon>Hologalegina</taxon>
        <taxon>IRL clade</taxon>
        <taxon>Trifolieae</taxon>
        <taxon>Trifolium</taxon>
    </lineage>
</organism>
<dbReference type="EMBL" id="CASHSV030000615">
    <property type="protein sequence ID" value="CAJ2670065.1"/>
    <property type="molecule type" value="Genomic_DNA"/>
</dbReference>
<gene>
    <name evidence="1" type="ORF">MILVUS5_LOCUS34159</name>
</gene>
<dbReference type="Proteomes" id="UP001177021">
    <property type="component" value="Unassembled WGS sequence"/>
</dbReference>
<proteinExistence type="predicted"/>
<comment type="caution">
    <text evidence="1">The sequence shown here is derived from an EMBL/GenBank/DDBJ whole genome shotgun (WGS) entry which is preliminary data.</text>
</comment>
<name>A0ACB0LKL4_TRIPR</name>
<protein>
    <submittedName>
        <fullName evidence="1">Uncharacterized protein</fullName>
    </submittedName>
</protein>
<sequence length="188" mass="20049">MATQETLLENSRKSISKTFWLILSLAAIISSSSLIVSHLNKPISSISHLSSAPNVCEHALDTKSCLTHVSEVVQGLDLLSLCLLPFYLQRVMINTLKSPVGDIQADAVVAKDGSGKFKTVAEAVASAPDKAAVGDGFIAQDIGFLNTAGPEKHQAVALFVGSDKSVINRCKIDAFQDTLYTLQPEILP</sequence>
<accession>A0ACB0LKL4</accession>
<reference evidence="1" key="1">
    <citation type="submission" date="2023-10" db="EMBL/GenBank/DDBJ databases">
        <authorList>
            <person name="Rodriguez Cubillos JULIANA M."/>
            <person name="De Vega J."/>
        </authorList>
    </citation>
    <scope>NUCLEOTIDE SEQUENCE</scope>
</reference>